<organism evidence="4 5">
    <name type="scientific">Chlamydomonas schloesseri</name>
    <dbReference type="NCBI Taxonomy" id="2026947"/>
    <lineage>
        <taxon>Eukaryota</taxon>
        <taxon>Viridiplantae</taxon>
        <taxon>Chlorophyta</taxon>
        <taxon>core chlorophytes</taxon>
        <taxon>Chlorophyceae</taxon>
        <taxon>CS clade</taxon>
        <taxon>Chlamydomonadales</taxon>
        <taxon>Chlamydomonadaceae</taxon>
        <taxon>Chlamydomonas</taxon>
    </lineage>
</organism>
<evidence type="ECO:0000259" key="3">
    <source>
        <dbReference type="Pfam" id="PF02668"/>
    </source>
</evidence>
<keyword evidence="1" id="KW-0560">Oxidoreductase</keyword>
<dbReference type="PANTHER" id="PTHR10696">
    <property type="entry name" value="GAMMA-BUTYROBETAINE HYDROXYLASE-RELATED"/>
    <property type="match status" value="1"/>
</dbReference>
<dbReference type="SUPFAM" id="SSF51197">
    <property type="entry name" value="Clavaminate synthase-like"/>
    <property type="match status" value="1"/>
</dbReference>
<dbReference type="Proteomes" id="UP000613740">
    <property type="component" value="Unassembled WGS sequence"/>
</dbReference>
<dbReference type="PANTHER" id="PTHR10696:SF56">
    <property type="entry name" value="TAUD_TFDA-LIKE DOMAIN-CONTAINING PROTEIN"/>
    <property type="match status" value="1"/>
</dbReference>
<dbReference type="InterPro" id="IPR042098">
    <property type="entry name" value="TauD-like_sf"/>
</dbReference>
<dbReference type="GO" id="GO:0017000">
    <property type="term" value="P:antibiotic biosynthetic process"/>
    <property type="evidence" value="ECO:0007669"/>
    <property type="project" value="UniProtKB-KW"/>
</dbReference>
<accession>A0A835T0G4</accession>
<evidence type="ECO:0000256" key="2">
    <source>
        <dbReference type="ARBA" id="ARBA00023194"/>
    </source>
</evidence>
<feature type="domain" description="TauD/TfdA-like" evidence="3">
    <location>
        <begin position="23"/>
        <end position="195"/>
    </location>
</feature>
<proteinExistence type="predicted"/>
<protein>
    <recommendedName>
        <fullName evidence="3">TauD/TfdA-like domain-containing protein</fullName>
    </recommendedName>
</protein>
<sequence>MGAALAYPTAQLTAWWILCRAVPQNAKDHLIGHIKDLGRDPAGPNIRLYATNAAQPWHNDDLVGLLCLSDGAEGGESGWSSSVSVHNEILRTAPHLAHVLADSWFFDRKGEGYLSVNYSDNYYHLSQRHAEVPRLGPDHHAAMALFNQQASSPELSLRHILQPGDVQLLSNHTCLHYRGAFRDSPEHTRHLLRLWVSPPNDRPLPEVYSEIMGGSVMPGKRGGIFIQKADHNPIPLEAE</sequence>
<reference evidence="4" key="1">
    <citation type="journal article" date="2020" name="bioRxiv">
        <title>Comparative genomics of Chlamydomonas.</title>
        <authorList>
            <person name="Craig R.J."/>
            <person name="Hasan A.R."/>
            <person name="Ness R.W."/>
            <person name="Keightley P.D."/>
        </authorList>
    </citation>
    <scope>NUCLEOTIDE SEQUENCE</scope>
    <source>
        <strain evidence="4">CCAP 11/173</strain>
    </source>
</reference>
<dbReference type="GO" id="GO:0016491">
    <property type="term" value="F:oxidoreductase activity"/>
    <property type="evidence" value="ECO:0007669"/>
    <property type="project" value="UniProtKB-KW"/>
</dbReference>
<comment type="caution">
    <text evidence="4">The sequence shown here is derived from an EMBL/GenBank/DDBJ whole genome shotgun (WGS) entry which is preliminary data.</text>
</comment>
<name>A0A835T0G4_9CHLO</name>
<evidence type="ECO:0000313" key="5">
    <source>
        <dbReference type="Proteomes" id="UP000613740"/>
    </source>
</evidence>
<keyword evidence="5" id="KW-1185">Reference proteome</keyword>
<dbReference type="EMBL" id="JAEHOD010000049">
    <property type="protein sequence ID" value="KAG2436554.1"/>
    <property type="molecule type" value="Genomic_DNA"/>
</dbReference>
<dbReference type="AlphaFoldDB" id="A0A835T0G4"/>
<dbReference type="InterPro" id="IPR050411">
    <property type="entry name" value="AlphaKG_dependent_hydroxylases"/>
</dbReference>
<keyword evidence="2" id="KW-0045">Antibiotic biosynthesis</keyword>
<dbReference type="Pfam" id="PF02668">
    <property type="entry name" value="TauD"/>
    <property type="match status" value="1"/>
</dbReference>
<dbReference type="Gene3D" id="3.60.130.10">
    <property type="entry name" value="Clavaminate synthase-like"/>
    <property type="match status" value="1"/>
</dbReference>
<gene>
    <name evidence="4" type="ORF">HYH02_011491</name>
</gene>
<evidence type="ECO:0000256" key="1">
    <source>
        <dbReference type="ARBA" id="ARBA00023002"/>
    </source>
</evidence>
<dbReference type="OrthoDB" id="272271at2759"/>
<evidence type="ECO:0000313" key="4">
    <source>
        <dbReference type="EMBL" id="KAG2436554.1"/>
    </source>
</evidence>
<dbReference type="InterPro" id="IPR003819">
    <property type="entry name" value="TauD/TfdA-like"/>
</dbReference>